<feature type="compositionally biased region" description="Polar residues" evidence="1">
    <location>
        <begin position="36"/>
        <end position="47"/>
    </location>
</feature>
<accession>A0A9P4VIV0</accession>
<protein>
    <submittedName>
        <fullName evidence="2">Uncharacterized protein</fullName>
    </submittedName>
</protein>
<feature type="region of interest" description="Disordered" evidence="1">
    <location>
        <begin position="71"/>
        <end position="173"/>
    </location>
</feature>
<evidence type="ECO:0000313" key="2">
    <source>
        <dbReference type="EMBL" id="KAF2834461.1"/>
    </source>
</evidence>
<dbReference type="EMBL" id="MU006118">
    <property type="protein sequence ID" value="KAF2834461.1"/>
    <property type="molecule type" value="Genomic_DNA"/>
</dbReference>
<feature type="compositionally biased region" description="Low complexity" evidence="1">
    <location>
        <begin position="9"/>
        <end position="30"/>
    </location>
</feature>
<dbReference type="AlphaFoldDB" id="A0A9P4VIV0"/>
<name>A0A9P4VIV0_9PEZI</name>
<organism evidence="2 3">
    <name type="scientific">Patellaria atrata CBS 101060</name>
    <dbReference type="NCBI Taxonomy" id="1346257"/>
    <lineage>
        <taxon>Eukaryota</taxon>
        <taxon>Fungi</taxon>
        <taxon>Dikarya</taxon>
        <taxon>Ascomycota</taxon>
        <taxon>Pezizomycotina</taxon>
        <taxon>Dothideomycetes</taxon>
        <taxon>Dothideomycetes incertae sedis</taxon>
        <taxon>Patellariales</taxon>
        <taxon>Patellariaceae</taxon>
        <taxon>Patellaria</taxon>
    </lineage>
</organism>
<dbReference type="Proteomes" id="UP000799429">
    <property type="component" value="Unassembled WGS sequence"/>
</dbReference>
<proteinExistence type="predicted"/>
<gene>
    <name evidence="2" type="ORF">M501DRAFT_1001080</name>
</gene>
<keyword evidence="3" id="KW-1185">Reference proteome</keyword>
<sequence>MTVMKEMSASRPSSQHRISSSSTSSSLPRQSRTHSHSLSVGSINSTHRVTRRKSMSSTAANNVAAIAAAMKGASGATPEAGSLPKTRASKAAFTPRGPAATGYPSSPGSLPNAGTAFVPSSYGTAGTKMGSAVTEGPPLDSIPDHEKGNSKSRVRRASEGSHLSKNSKKTNGG</sequence>
<dbReference type="OrthoDB" id="2152896at2759"/>
<comment type="caution">
    <text evidence="2">The sequence shown here is derived from an EMBL/GenBank/DDBJ whole genome shotgun (WGS) entry which is preliminary data.</text>
</comment>
<feature type="non-terminal residue" evidence="2">
    <location>
        <position position="173"/>
    </location>
</feature>
<feature type="region of interest" description="Disordered" evidence="1">
    <location>
        <begin position="1"/>
        <end position="58"/>
    </location>
</feature>
<reference evidence="2" key="1">
    <citation type="journal article" date="2020" name="Stud. Mycol.">
        <title>101 Dothideomycetes genomes: a test case for predicting lifestyles and emergence of pathogens.</title>
        <authorList>
            <person name="Haridas S."/>
            <person name="Albert R."/>
            <person name="Binder M."/>
            <person name="Bloem J."/>
            <person name="Labutti K."/>
            <person name="Salamov A."/>
            <person name="Andreopoulos B."/>
            <person name="Baker S."/>
            <person name="Barry K."/>
            <person name="Bills G."/>
            <person name="Bluhm B."/>
            <person name="Cannon C."/>
            <person name="Castanera R."/>
            <person name="Culley D."/>
            <person name="Daum C."/>
            <person name="Ezra D."/>
            <person name="Gonzalez J."/>
            <person name="Henrissat B."/>
            <person name="Kuo A."/>
            <person name="Liang C."/>
            <person name="Lipzen A."/>
            <person name="Lutzoni F."/>
            <person name="Magnuson J."/>
            <person name="Mondo S."/>
            <person name="Nolan M."/>
            <person name="Ohm R."/>
            <person name="Pangilinan J."/>
            <person name="Park H.-J."/>
            <person name="Ramirez L."/>
            <person name="Alfaro M."/>
            <person name="Sun H."/>
            <person name="Tritt A."/>
            <person name="Yoshinaga Y."/>
            <person name="Zwiers L.-H."/>
            <person name="Turgeon B."/>
            <person name="Goodwin S."/>
            <person name="Spatafora J."/>
            <person name="Crous P."/>
            <person name="Grigoriev I."/>
        </authorList>
    </citation>
    <scope>NUCLEOTIDE SEQUENCE</scope>
    <source>
        <strain evidence="2">CBS 101060</strain>
    </source>
</reference>
<evidence type="ECO:0000256" key="1">
    <source>
        <dbReference type="SAM" id="MobiDB-lite"/>
    </source>
</evidence>
<evidence type="ECO:0000313" key="3">
    <source>
        <dbReference type="Proteomes" id="UP000799429"/>
    </source>
</evidence>